<comment type="caution">
    <text evidence="3">The sequence shown here is derived from an EMBL/GenBank/DDBJ whole genome shotgun (WGS) entry which is preliminary data.</text>
</comment>
<feature type="region of interest" description="Disordered" evidence="1">
    <location>
        <begin position="1"/>
        <end position="25"/>
    </location>
</feature>
<dbReference type="EMBL" id="MZZM01000030">
    <property type="protein sequence ID" value="ORJ55695.1"/>
    <property type="molecule type" value="Genomic_DNA"/>
</dbReference>
<keyword evidence="2" id="KW-0812">Transmembrane</keyword>
<evidence type="ECO:0000313" key="3">
    <source>
        <dbReference type="EMBL" id="ORJ55695.1"/>
    </source>
</evidence>
<proteinExistence type="predicted"/>
<reference evidence="3 4" key="1">
    <citation type="submission" date="2017-03" db="EMBL/GenBank/DDBJ databases">
        <title>Genomic insights into Mycobacterium simiae human colonization.</title>
        <authorList>
            <person name="Steffani J.L."/>
            <person name="Brunck M.E."/>
            <person name="Cruz E."/>
            <person name="Montiel R."/>
            <person name="Barona F."/>
        </authorList>
    </citation>
    <scope>NUCLEOTIDE SEQUENCE [LARGE SCALE GENOMIC DNA]</scope>
    <source>
        <strain evidence="3 4">MsiGto</strain>
    </source>
</reference>
<protein>
    <submittedName>
        <fullName evidence="3">Uncharacterized protein</fullName>
    </submittedName>
</protein>
<feature type="transmembrane region" description="Helical" evidence="2">
    <location>
        <begin position="54"/>
        <end position="73"/>
    </location>
</feature>
<keyword evidence="2" id="KW-0472">Membrane</keyword>
<feature type="region of interest" description="Disordered" evidence="1">
    <location>
        <begin position="84"/>
        <end position="104"/>
    </location>
</feature>
<evidence type="ECO:0000313" key="4">
    <source>
        <dbReference type="Proteomes" id="UP000193040"/>
    </source>
</evidence>
<keyword evidence="4" id="KW-1185">Reference proteome</keyword>
<organism evidence="3 4">
    <name type="scientific">Mycobacterium simiae</name>
    <name type="common">Mycobacterium habana</name>
    <dbReference type="NCBI Taxonomy" id="1784"/>
    <lineage>
        <taxon>Bacteria</taxon>
        <taxon>Bacillati</taxon>
        <taxon>Actinomycetota</taxon>
        <taxon>Actinomycetes</taxon>
        <taxon>Mycobacteriales</taxon>
        <taxon>Mycobacteriaceae</taxon>
        <taxon>Mycobacterium</taxon>
        <taxon>Mycobacterium simiae complex</taxon>
    </lineage>
</organism>
<dbReference type="AlphaFoldDB" id="A0A1X0XS12"/>
<accession>A0A1X0XS12</accession>
<dbReference type="Proteomes" id="UP000193040">
    <property type="component" value="Unassembled WGS sequence"/>
</dbReference>
<gene>
    <name evidence="3" type="ORF">B5M45_25520</name>
</gene>
<name>A0A1X0XS12_MYCSI</name>
<evidence type="ECO:0000256" key="1">
    <source>
        <dbReference type="SAM" id="MobiDB-lite"/>
    </source>
</evidence>
<evidence type="ECO:0000256" key="2">
    <source>
        <dbReference type="SAM" id="Phobius"/>
    </source>
</evidence>
<keyword evidence="2" id="KW-1133">Transmembrane helix</keyword>
<sequence length="104" mass="11100">MHGIHNRWSLSTTTGDSGEVGSHSYDACTRRRATAAATASRGARQRRAHSHLPAFKVAAVIAYTGLLFTWLLVAVRTAKGSLRGNLLKLPPSTAPVKASKQHAP</sequence>